<dbReference type="OrthoDB" id="4498710at2"/>
<dbReference type="AlphaFoldDB" id="A0A2V5KFT2"/>
<accession>A0A2V5KFT2</accession>
<comment type="caution">
    <text evidence="1">The sequence shown here is derived from an EMBL/GenBank/DDBJ whole genome shotgun (WGS) entry which is preliminary data.</text>
</comment>
<dbReference type="InterPro" id="IPR027417">
    <property type="entry name" value="P-loop_NTPase"/>
</dbReference>
<keyword evidence="2" id="KW-1185">Reference proteome</keyword>
<evidence type="ECO:0000313" key="1">
    <source>
        <dbReference type="EMBL" id="PYI57033.1"/>
    </source>
</evidence>
<dbReference type="Gene3D" id="3.30.420.280">
    <property type="match status" value="1"/>
</dbReference>
<proteinExistence type="predicted"/>
<dbReference type="EMBL" id="QJVJ01000001">
    <property type="protein sequence ID" value="PYI57033.1"/>
    <property type="molecule type" value="Genomic_DNA"/>
</dbReference>
<dbReference type="Proteomes" id="UP000247476">
    <property type="component" value="Unassembled WGS sequence"/>
</dbReference>
<evidence type="ECO:0000313" key="2">
    <source>
        <dbReference type="Proteomes" id="UP000247476"/>
    </source>
</evidence>
<sequence length="426" mass="48802">MKALRKPAPFKWSPFSVKQIKVLTWWMPESPYRDMDALIADGSVRAGKTVAMSFSYICWAMDSFVNEQFGMAGKTIGALRRNVIGPLKRMLKSRGYAVHDSQTENMLTIRRGLVTNYFFLFGGKDERSQDLIQGITLAGMFFDEVALMPQSFVNQATARCSVDGAKFWFNCNPAGPHHWFKVEWLDQLEKKNALHLHFTMDDNLSLSEKVRERYRRMYSGVFYKRYILGLWVLAEGVIYDMFDMGKHVVPTIERPYTQYYVSCDYGTQNPTTFGLWGKSAGIWYKVKEYHYDGRAKNRQKTDEEYCDDLIAFTGKLPVMAVIIDPSAASFIAAVKKRGAFRVLKADNDVVDGIRDVASALVEGLIKYNDCCKETFREFSSYVWDEKAAARGEDKPVKENDHQMDGDRYFVRSVVKRKGGVYFPNAG</sequence>
<dbReference type="InterPro" id="IPR006437">
    <property type="entry name" value="Phage_terminase_lsu"/>
</dbReference>
<gene>
    <name evidence="1" type="ORF">DLM86_00870</name>
</gene>
<organism evidence="1 2">
    <name type="scientific">Paenibacillus flagellatus</name>
    <dbReference type="NCBI Taxonomy" id="2211139"/>
    <lineage>
        <taxon>Bacteria</taxon>
        <taxon>Bacillati</taxon>
        <taxon>Bacillota</taxon>
        <taxon>Bacilli</taxon>
        <taxon>Bacillales</taxon>
        <taxon>Paenibacillaceae</taxon>
        <taxon>Paenibacillus</taxon>
    </lineage>
</organism>
<protein>
    <submittedName>
        <fullName evidence="1">PBSX family phage terminase large subunit</fullName>
    </submittedName>
</protein>
<dbReference type="Gene3D" id="3.40.50.300">
    <property type="entry name" value="P-loop containing nucleotide triphosphate hydrolases"/>
    <property type="match status" value="1"/>
</dbReference>
<dbReference type="Pfam" id="PF03237">
    <property type="entry name" value="Terminase_6N"/>
    <property type="match status" value="1"/>
</dbReference>
<reference evidence="1 2" key="1">
    <citation type="submission" date="2018-05" db="EMBL/GenBank/DDBJ databases">
        <title>Paenibacillus flagellatus sp. nov., isolated from selenium mineral soil.</title>
        <authorList>
            <person name="Dai X."/>
        </authorList>
    </citation>
    <scope>NUCLEOTIDE SEQUENCE [LARGE SCALE GENOMIC DNA]</scope>
    <source>
        <strain evidence="1 2">DXL2</strain>
    </source>
</reference>
<name>A0A2V5KFT2_9BACL</name>
<dbReference type="RefSeq" id="WP_110838074.1">
    <property type="nucleotide sequence ID" value="NZ_QJVJ01000001.1"/>
</dbReference>
<dbReference type="NCBIfam" id="TIGR01547">
    <property type="entry name" value="phage_term_2"/>
    <property type="match status" value="1"/>
</dbReference>